<evidence type="ECO:0000256" key="3">
    <source>
        <dbReference type="ARBA" id="ARBA00022759"/>
    </source>
</evidence>
<dbReference type="SUPFAM" id="SSF53098">
    <property type="entry name" value="Ribonuclease H-like"/>
    <property type="match status" value="1"/>
</dbReference>
<evidence type="ECO:0000256" key="6">
    <source>
        <dbReference type="ARBA" id="ARBA00022908"/>
    </source>
</evidence>
<evidence type="ECO:0000313" key="13">
    <source>
        <dbReference type="Proteomes" id="UP000036403"/>
    </source>
</evidence>
<keyword evidence="4" id="KW-0378">Hydrolase</keyword>
<organism evidence="12 13">
    <name type="scientific">Lasius niger</name>
    <name type="common">Black garden ant</name>
    <dbReference type="NCBI Taxonomy" id="67767"/>
    <lineage>
        <taxon>Eukaryota</taxon>
        <taxon>Metazoa</taxon>
        <taxon>Ecdysozoa</taxon>
        <taxon>Arthropoda</taxon>
        <taxon>Hexapoda</taxon>
        <taxon>Insecta</taxon>
        <taxon>Pterygota</taxon>
        <taxon>Neoptera</taxon>
        <taxon>Endopterygota</taxon>
        <taxon>Hymenoptera</taxon>
        <taxon>Apocrita</taxon>
        <taxon>Aculeata</taxon>
        <taxon>Formicoidea</taxon>
        <taxon>Formicidae</taxon>
        <taxon>Formicinae</taxon>
        <taxon>Lasius</taxon>
        <taxon>Lasius</taxon>
    </lineage>
</organism>
<dbReference type="Gene3D" id="3.30.420.10">
    <property type="entry name" value="Ribonuclease H-like superfamily/Ribonuclease H"/>
    <property type="match status" value="1"/>
</dbReference>
<evidence type="ECO:0000256" key="9">
    <source>
        <dbReference type="ARBA" id="ARBA00023172"/>
    </source>
</evidence>
<dbReference type="InterPro" id="IPR039537">
    <property type="entry name" value="Retrotran_Ty1/copia-like"/>
</dbReference>
<dbReference type="GO" id="GO:0003964">
    <property type="term" value="F:RNA-directed DNA polymerase activity"/>
    <property type="evidence" value="ECO:0007669"/>
    <property type="project" value="UniProtKB-KW"/>
</dbReference>
<evidence type="ECO:0000256" key="1">
    <source>
        <dbReference type="ARBA" id="ARBA00022722"/>
    </source>
</evidence>
<evidence type="ECO:0000256" key="7">
    <source>
        <dbReference type="ARBA" id="ARBA00022918"/>
    </source>
</evidence>
<dbReference type="STRING" id="67767.A0A0J7KU92"/>
<keyword evidence="8" id="KW-0548">Nucleotidyltransferase</keyword>
<dbReference type="GO" id="GO:0016787">
    <property type="term" value="F:hydrolase activity"/>
    <property type="evidence" value="ECO:0007669"/>
    <property type="project" value="UniProtKB-KW"/>
</dbReference>
<keyword evidence="6" id="KW-0229">DNA integration</keyword>
<evidence type="ECO:0000256" key="4">
    <source>
        <dbReference type="ARBA" id="ARBA00022801"/>
    </source>
</evidence>
<dbReference type="PaxDb" id="67767-A0A0J7KU92"/>
<dbReference type="GO" id="GO:0004519">
    <property type="term" value="F:endonuclease activity"/>
    <property type="evidence" value="ECO:0007669"/>
    <property type="project" value="UniProtKB-KW"/>
</dbReference>
<sequence length="125" mass="14675">MHRTSFPKSVTRAREAVELIHADLCGPMQDDSVRGSRYFLLLKDDYSHMKTEYFIKNKSEVKDYLQNFLKRCEKILTRGVQTLRTDNGLEFVNREVRELTSSHGVRHEKTVPYSRTERPKEKTGP</sequence>
<accession>A0A0J7KU92</accession>
<reference evidence="12 13" key="1">
    <citation type="submission" date="2015-04" db="EMBL/GenBank/DDBJ databases">
        <title>Lasius niger genome sequencing.</title>
        <authorList>
            <person name="Konorov E.A."/>
            <person name="Nikitin M.A."/>
            <person name="Kirill M.V."/>
            <person name="Chang P."/>
        </authorList>
    </citation>
    <scope>NUCLEOTIDE SEQUENCE [LARGE SCALE GENOMIC DNA]</scope>
    <source>
        <tissue evidence="12">Whole</tissue>
    </source>
</reference>
<keyword evidence="8" id="KW-0808">Transferase</keyword>
<keyword evidence="13" id="KW-1185">Reference proteome</keyword>
<proteinExistence type="predicted"/>
<dbReference type="Proteomes" id="UP000036403">
    <property type="component" value="Unassembled WGS sequence"/>
</dbReference>
<dbReference type="GO" id="GO:0015074">
    <property type="term" value="P:DNA integration"/>
    <property type="evidence" value="ECO:0007669"/>
    <property type="project" value="UniProtKB-KW"/>
</dbReference>
<keyword evidence="8" id="KW-0239">DNA-directed DNA polymerase</keyword>
<dbReference type="PROSITE" id="PS50994">
    <property type="entry name" value="INTEGRASE"/>
    <property type="match status" value="1"/>
</dbReference>
<dbReference type="GO" id="GO:0046872">
    <property type="term" value="F:metal ion binding"/>
    <property type="evidence" value="ECO:0007669"/>
    <property type="project" value="UniProtKB-KW"/>
</dbReference>
<dbReference type="Pfam" id="PF00665">
    <property type="entry name" value="rve"/>
    <property type="match status" value="1"/>
</dbReference>
<dbReference type="PANTHER" id="PTHR42648:SF11">
    <property type="entry name" value="TRANSPOSON TY4-P GAG-POL POLYPROTEIN"/>
    <property type="match status" value="1"/>
</dbReference>
<evidence type="ECO:0000259" key="11">
    <source>
        <dbReference type="PROSITE" id="PS50994"/>
    </source>
</evidence>
<feature type="region of interest" description="Disordered" evidence="10">
    <location>
        <begin position="100"/>
        <end position="125"/>
    </location>
</feature>
<name>A0A0J7KU92_LASNI</name>
<dbReference type="AlphaFoldDB" id="A0A0J7KU92"/>
<evidence type="ECO:0000256" key="2">
    <source>
        <dbReference type="ARBA" id="ARBA00022723"/>
    </source>
</evidence>
<keyword evidence="5" id="KW-0460">Magnesium</keyword>
<dbReference type="EMBL" id="LBMM01003063">
    <property type="protein sequence ID" value="KMQ94007.1"/>
    <property type="molecule type" value="Genomic_DNA"/>
</dbReference>
<keyword evidence="2" id="KW-0479">Metal-binding</keyword>
<feature type="domain" description="Integrase catalytic" evidence="11">
    <location>
        <begin position="3"/>
        <end position="125"/>
    </location>
</feature>
<dbReference type="InterPro" id="IPR012337">
    <property type="entry name" value="RNaseH-like_sf"/>
</dbReference>
<keyword evidence="7" id="KW-0695">RNA-directed DNA polymerase</keyword>
<evidence type="ECO:0000313" key="12">
    <source>
        <dbReference type="EMBL" id="KMQ94007.1"/>
    </source>
</evidence>
<comment type="caution">
    <text evidence="12">The sequence shown here is derived from an EMBL/GenBank/DDBJ whole genome shotgun (WGS) entry which is preliminary data.</text>
</comment>
<evidence type="ECO:0000256" key="8">
    <source>
        <dbReference type="ARBA" id="ARBA00022932"/>
    </source>
</evidence>
<keyword evidence="1" id="KW-0540">Nuclease</keyword>
<dbReference type="InterPro" id="IPR001584">
    <property type="entry name" value="Integrase_cat-core"/>
</dbReference>
<protein>
    <submittedName>
        <fullName evidence="12">Retrovirus-related pol polyprotein from transposon tnt 1-94</fullName>
    </submittedName>
</protein>
<dbReference type="OrthoDB" id="7691805at2759"/>
<keyword evidence="9" id="KW-0233">DNA recombination</keyword>
<dbReference type="GO" id="GO:0006310">
    <property type="term" value="P:DNA recombination"/>
    <property type="evidence" value="ECO:0007669"/>
    <property type="project" value="UniProtKB-KW"/>
</dbReference>
<dbReference type="PANTHER" id="PTHR42648">
    <property type="entry name" value="TRANSPOSASE, PUTATIVE-RELATED"/>
    <property type="match status" value="1"/>
</dbReference>
<gene>
    <name evidence="12" type="ORF">RF55_5861</name>
</gene>
<keyword evidence="3" id="KW-0255">Endonuclease</keyword>
<dbReference type="GO" id="GO:0003676">
    <property type="term" value="F:nucleic acid binding"/>
    <property type="evidence" value="ECO:0007669"/>
    <property type="project" value="InterPro"/>
</dbReference>
<evidence type="ECO:0000256" key="10">
    <source>
        <dbReference type="SAM" id="MobiDB-lite"/>
    </source>
</evidence>
<evidence type="ECO:0000256" key="5">
    <source>
        <dbReference type="ARBA" id="ARBA00022842"/>
    </source>
</evidence>
<dbReference type="InterPro" id="IPR036397">
    <property type="entry name" value="RNaseH_sf"/>
</dbReference>
<dbReference type="GO" id="GO:0003887">
    <property type="term" value="F:DNA-directed DNA polymerase activity"/>
    <property type="evidence" value="ECO:0007669"/>
    <property type="project" value="UniProtKB-KW"/>
</dbReference>